<dbReference type="GO" id="GO:0008270">
    <property type="term" value="F:zinc ion binding"/>
    <property type="evidence" value="ECO:0007669"/>
    <property type="project" value="UniProtKB-KW"/>
</dbReference>
<name>A0A9Q0EZF7_9ROSI</name>
<dbReference type="Pfam" id="PF00642">
    <property type="entry name" value="zf-CCCH"/>
    <property type="match status" value="1"/>
</dbReference>
<dbReference type="InterPro" id="IPR036855">
    <property type="entry name" value="Znf_CCCH_sf"/>
</dbReference>
<feature type="domain" description="C3H1-type" evidence="8">
    <location>
        <begin position="301"/>
        <end position="329"/>
    </location>
</feature>
<evidence type="ECO:0000256" key="1">
    <source>
        <dbReference type="ARBA" id="ARBA00022723"/>
    </source>
</evidence>
<evidence type="ECO:0000256" key="4">
    <source>
        <dbReference type="ARBA" id="ARBA00022833"/>
    </source>
</evidence>
<gene>
    <name evidence="9" type="ORF">Tsubulata_008937</name>
</gene>
<feature type="zinc finger region" description="C3H1-type" evidence="5">
    <location>
        <begin position="263"/>
        <end position="291"/>
    </location>
</feature>
<dbReference type="FunFam" id="4.10.1000.10:FF:000002">
    <property type="entry name" value="Zinc finger protein 36, C3H1 type-like 1"/>
    <property type="match status" value="1"/>
</dbReference>
<evidence type="ECO:0000256" key="3">
    <source>
        <dbReference type="ARBA" id="ARBA00022771"/>
    </source>
</evidence>
<dbReference type="GO" id="GO:0003729">
    <property type="term" value="F:mRNA binding"/>
    <property type="evidence" value="ECO:0007669"/>
    <property type="project" value="InterPro"/>
</dbReference>
<dbReference type="Proteomes" id="UP001141552">
    <property type="component" value="Unassembled WGS sequence"/>
</dbReference>
<keyword evidence="6" id="KW-0175">Coiled coil</keyword>
<feature type="compositionally biased region" description="Low complexity" evidence="7">
    <location>
        <begin position="59"/>
        <end position="84"/>
    </location>
</feature>
<feature type="compositionally biased region" description="Pro residues" evidence="7">
    <location>
        <begin position="22"/>
        <end position="34"/>
    </location>
</feature>
<dbReference type="PANTHER" id="PTHR12547">
    <property type="entry name" value="CCCH ZINC FINGER/TIS11-RELATED"/>
    <property type="match status" value="1"/>
</dbReference>
<feature type="region of interest" description="Disordered" evidence="7">
    <location>
        <begin position="59"/>
        <end position="88"/>
    </location>
</feature>
<evidence type="ECO:0000256" key="7">
    <source>
        <dbReference type="SAM" id="MobiDB-lite"/>
    </source>
</evidence>
<dbReference type="SMART" id="SM00356">
    <property type="entry name" value="ZnF_C3H1"/>
    <property type="match status" value="2"/>
</dbReference>
<reference evidence="9" key="1">
    <citation type="submission" date="2022-02" db="EMBL/GenBank/DDBJ databases">
        <authorList>
            <person name="Henning P.M."/>
            <person name="McCubbin A.G."/>
            <person name="Shore J.S."/>
        </authorList>
    </citation>
    <scope>NUCLEOTIDE SEQUENCE</scope>
    <source>
        <strain evidence="9">F60SS</strain>
        <tissue evidence="9">Leaves</tissue>
    </source>
</reference>
<dbReference type="InterPro" id="IPR045877">
    <property type="entry name" value="ZFP36-like"/>
</dbReference>
<evidence type="ECO:0000256" key="6">
    <source>
        <dbReference type="SAM" id="Coils"/>
    </source>
</evidence>
<evidence type="ECO:0000259" key="8">
    <source>
        <dbReference type="PROSITE" id="PS50103"/>
    </source>
</evidence>
<keyword evidence="4 5" id="KW-0862">Zinc</keyword>
<reference evidence="9" key="2">
    <citation type="journal article" date="2023" name="Plants (Basel)">
        <title>Annotation of the Turnera subulata (Passifloraceae) Draft Genome Reveals the S-Locus Evolved after the Divergence of Turneroideae from Passifloroideae in a Stepwise Manner.</title>
        <authorList>
            <person name="Henning P.M."/>
            <person name="Roalson E.H."/>
            <person name="Mir W."/>
            <person name="McCubbin A.G."/>
            <person name="Shore J.S."/>
        </authorList>
    </citation>
    <scope>NUCLEOTIDE SEQUENCE</scope>
    <source>
        <strain evidence="9">F60SS</strain>
    </source>
</reference>
<dbReference type="SUPFAM" id="SSF90229">
    <property type="entry name" value="CCCH zinc finger"/>
    <property type="match status" value="2"/>
</dbReference>
<dbReference type="AlphaFoldDB" id="A0A9Q0EZF7"/>
<keyword evidence="1 5" id="KW-0479">Metal-binding</keyword>
<feature type="region of interest" description="Disordered" evidence="7">
    <location>
        <begin position="1"/>
        <end position="38"/>
    </location>
</feature>
<keyword evidence="3 5" id="KW-0863">Zinc-finger</keyword>
<dbReference type="FunFam" id="4.10.1000.10:FF:000001">
    <property type="entry name" value="zinc finger CCCH domain-containing protein 15-like"/>
    <property type="match status" value="1"/>
</dbReference>
<feature type="domain" description="C3H1-type" evidence="8">
    <location>
        <begin position="263"/>
        <end position="291"/>
    </location>
</feature>
<keyword evidence="2" id="KW-0677">Repeat</keyword>
<dbReference type="EMBL" id="JAKUCV010007685">
    <property type="protein sequence ID" value="KAJ4822400.1"/>
    <property type="molecule type" value="Genomic_DNA"/>
</dbReference>
<protein>
    <recommendedName>
        <fullName evidence="8">C3H1-type domain-containing protein</fullName>
    </recommendedName>
</protein>
<feature type="zinc finger region" description="C3H1-type" evidence="5">
    <location>
        <begin position="301"/>
        <end position="329"/>
    </location>
</feature>
<sequence length="339" mass="37040">MEKTASPPSDPITVVSPETKQSPPPLPSSPPPDYPANHQFASTFTSLYHSIFPPKTSPLPTSLSLTPSTSSPSSATTATAASSAHDMATEHRLHQARLILEYQELCDHYERSLSRLQALTEELQVLREENADLRLANGELINILSLSSIQSPLTGNCNAAVSDFGPAAVVEPIRLERPRNADRVSLPKSISVRSSGYTKPNQTVAGGNAGAINKGISTRPRLASQLHQLVSEPVQQKVYVAGGGGKRPDDAGAVELDVYNQGMWKTELCNKWQERGTCPYGDHCQFAHGITELRPVIRHPRYKTQACRMVLAGDICPYGHRCHFRHSLSEQERLLLGPR</sequence>
<organism evidence="9 10">
    <name type="scientific">Turnera subulata</name>
    <dbReference type="NCBI Taxonomy" id="218843"/>
    <lineage>
        <taxon>Eukaryota</taxon>
        <taxon>Viridiplantae</taxon>
        <taxon>Streptophyta</taxon>
        <taxon>Embryophyta</taxon>
        <taxon>Tracheophyta</taxon>
        <taxon>Spermatophyta</taxon>
        <taxon>Magnoliopsida</taxon>
        <taxon>eudicotyledons</taxon>
        <taxon>Gunneridae</taxon>
        <taxon>Pentapetalae</taxon>
        <taxon>rosids</taxon>
        <taxon>fabids</taxon>
        <taxon>Malpighiales</taxon>
        <taxon>Passifloraceae</taxon>
        <taxon>Turnera</taxon>
    </lineage>
</organism>
<dbReference type="OrthoDB" id="410307at2759"/>
<dbReference type="PANTHER" id="PTHR12547:SF139">
    <property type="entry name" value="C3H1-TYPE DOMAIN-CONTAINING PROTEIN"/>
    <property type="match status" value="1"/>
</dbReference>
<comment type="caution">
    <text evidence="9">The sequence shown here is derived from an EMBL/GenBank/DDBJ whole genome shotgun (WGS) entry which is preliminary data.</text>
</comment>
<dbReference type="Gene3D" id="4.10.1000.10">
    <property type="entry name" value="Zinc finger, CCCH-type"/>
    <property type="match status" value="2"/>
</dbReference>
<accession>A0A9Q0EZF7</accession>
<evidence type="ECO:0000313" key="9">
    <source>
        <dbReference type="EMBL" id="KAJ4822400.1"/>
    </source>
</evidence>
<keyword evidence="10" id="KW-1185">Reference proteome</keyword>
<proteinExistence type="predicted"/>
<evidence type="ECO:0000256" key="2">
    <source>
        <dbReference type="ARBA" id="ARBA00022737"/>
    </source>
</evidence>
<dbReference type="PROSITE" id="PS50103">
    <property type="entry name" value="ZF_C3H1"/>
    <property type="match status" value="2"/>
</dbReference>
<feature type="coiled-coil region" evidence="6">
    <location>
        <begin position="99"/>
        <end position="136"/>
    </location>
</feature>
<evidence type="ECO:0000313" key="10">
    <source>
        <dbReference type="Proteomes" id="UP001141552"/>
    </source>
</evidence>
<dbReference type="InterPro" id="IPR000571">
    <property type="entry name" value="Znf_CCCH"/>
</dbReference>
<evidence type="ECO:0000256" key="5">
    <source>
        <dbReference type="PROSITE-ProRule" id="PRU00723"/>
    </source>
</evidence>